<dbReference type="SUPFAM" id="SSF48295">
    <property type="entry name" value="TrpR-like"/>
    <property type="match status" value="1"/>
</dbReference>
<keyword evidence="4 8" id="KW-0547">Nucleotide-binding</keyword>
<dbReference type="GO" id="GO:0008289">
    <property type="term" value="F:lipid binding"/>
    <property type="evidence" value="ECO:0007669"/>
    <property type="project" value="UniProtKB-KW"/>
</dbReference>
<dbReference type="InterPro" id="IPR001957">
    <property type="entry name" value="Chromosome_initiator_DnaA"/>
</dbReference>
<protein>
    <recommendedName>
        <fullName evidence="8 9">Chromosomal replication initiator protein DnaA</fullName>
    </recommendedName>
</protein>
<dbReference type="SMART" id="SM00382">
    <property type="entry name" value="AAA"/>
    <property type="match status" value="1"/>
</dbReference>
<dbReference type="InterPro" id="IPR003593">
    <property type="entry name" value="AAA+_ATPase"/>
</dbReference>
<dbReference type="Proteomes" id="UP000319383">
    <property type="component" value="Chromosome"/>
</dbReference>
<dbReference type="InterPro" id="IPR010921">
    <property type="entry name" value="Trp_repressor/repl_initiator"/>
</dbReference>
<keyword evidence="6 8" id="KW-0446">Lipid-binding</keyword>
<dbReference type="GO" id="GO:0006275">
    <property type="term" value="P:regulation of DNA replication"/>
    <property type="evidence" value="ECO:0007669"/>
    <property type="project" value="UniProtKB-UniRule"/>
</dbReference>
<evidence type="ECO:0000256" key="9">
    <source>
        <dbReference type="NCBIfam" id="TIGR00362"/>
    </source>
</evidence>
<dbReference type="Pfam" id="PF11638">
    <property type="entry name" value="DnaA_N"/>
    <property type="match status" value="1"/>
</dbReference>
<dbReference type="InterPro" id="IPR013317">
    <property type="entry name" value="DnaA_dom"/>
</dbReference>
<dbReference type="GO" id="GO:0005737">
    <property type="term" value="C:cytoplasm"/>
    <property type="evidence" value="ECO:0007669"/>
    <property type="project" value="UniProtKB-SubCell"/>
</dbReference>
<dbReference type="GO" id="GO:0006270">
    <property type="term" value="P:DNA replication initiation"/>
    <property type="evidence" value="ECO:0007669"/>
    <property type="project" value="UniProtKB-UniRule"/>
</dbReference>
<feature type="binding site" evidence="8">
    <location>
        <position position="177"/>
    </location>
    <ligand>
        <name>ATP</name>
        <dbReference type="ChEBI" id="CHEBI:30616"/>
    </ligand>
</feature>
<dbReference type="Pfam" id="PF00308">
    <property type="entry name" value="Bac_DnaA"/>
    <property type="match status" value="1"/>
</dbReference>
<keyword evidence="2 8" id="KW-0963">Cytoplasm</keyword>
<evidence type="ECO:0000313" key="15">
    <source>
        <dbReference type="EMBL" id="QDU44910.1"/>
    </source>
</evidence>
<dbReference type="InterPro" id="IPR027417">
    <property type="entry name" value="P-loop_NTPase"/>
</dbReference>
<evidence type="ECO:0000256" key="12">
    <source>
        <dbReference type="SAM" id="MobiDB-lite"/>
    </source>
</evidence>
<organism evidence="15 16">
    <name type="scientific">Symmachiella dynata</name>
    <dbReference type="NCBI Taxonomy" id="2527995"/>
    <lineage>
        <taxon>Bacteria</taxon>
        <taxon>Pseudomonadati</taxon>
        <taxon>Planctomycetota</taxon>
        <taxon>Planctomycetia</taxon>
        <taxon>Planctomycetales</taxon>
        <taxon>Planctomycetaceae</taxon>
        <taxon>Symmachiella</taxon>
    </lineage>
</organism>
<dbReference type="AlphaFoldDB" id="A0A517ZR00"/>
<reference evidence="15 16" key="1">
    <citation type="submission" date="2019-02" db="EMBL/GenBank/DDBJ databases">
        <title>Deep-cultivation of Planctomycetes and their phenomic and genomic characterization uncovers novel biology.</title>
        <authorList>
            <person name="Wiegand S."/>
            <person name="Jogler M."/>
            <person name="Boedeker C."/>
            <person name="Pinto D."/>
            <person name="Vollmers J."/>
            <person name="Rivas-Marin E."/>
            <person name="Kohn T."/>
            <person name="Peeters S.H."/>
            <person name="Heuer A."/>
            <person name="Rast P."/>
            <person name="Oberbeckmann S."/>
            <person name="Bunk B."/>
            <person name="Jeske O."/>
            <person name="Meyerdierks A."/>
            <person name="Storesund J.E."/>
            <person name="Kallscheuer N."/>
            <person name="Luecker S."/>
            <person name="Lage O.M."/>
            <person name="Pohl T."/>
            <person name="Merkel B.J."/>
            <person name="Hornburger P."/>
            <person name="Mueller R.-W."/>
            <person name="Bruemmer F."/>
            <person name="Labrenz M."/>
            <person name="Spormann A.M."/>
            <person name="Op den Camp H."/>
            <person name="Overmann J."/>
            <person name="Amann R."/>
            <person name="Jetten M.S.M."/>
            <person name="Mascher T."/>
            <person name="Medema M.H."/>
            <person name="Devos D.P."/>
            <person name="Kaster A.-K."/>
            <person name="Ovreas L."/>
            <person name="Rohde M."/>
            <person name="Galperin M.Y."/>
            <person name="Jogler C."/>
        </authorList>
    </citation>
    <scope>NUCLEOTIDE SEQUENCE [LARGE SCALE GENOMIC DNA]</scope>
    <source>
        <strain evidence="15 16">Mal52</strain>
    </source>
</reference>
<keyword evidence="5 8" id="KW-0067">ATP-binding</keyword>
<dbReference type="InterPro" id="IPR018312">
    <property type="entry name" value="Chromosome_initiator_DnaA_CS"/>
</dbReference>
<feature type="region of interest" description="Domain I, interacts with DnaA modulators" evidence="8">
    <location>
        <begin position="1"/>
        <end position="113"/>
    </location>
</feature>
<feature type="binding site" evidence="8">
    <location>
        <position position="178"/>
    </location>
    <ligand>
        <name>ATP</name>
        <dbReference type="ChEBI" id="CHEBI:30616"/>
    </ligand>
</feature>
<dbReference type="RefSeq" id="WP_145377195.1">
    <property type="nucleotide sequence ID" value="NZ_CP036276.1"/>
</dbReference>
<comment type="subcellular location">
    <subcellularLocation>
        <location evidence="8">Cytoplasm</location>
    </subcellularLocation>
</comment>
<dbReference type="GO" id="GO:0005886">
    <property type="term" value="C:plasma membrane"/>
    <property type="evidence" value="ECO:0007669"/>
    <property type="project" value="TreeGrafter"/>
</dbReference>
<evidence type="ECO:0000259" key="14">
    <source>
        <dbReference type="SMART" id="SM00760"/>
    </source>
</evidence>
<comment type="subunit">
    <text evidence="8">Oligomerizes as a right-handed, spiral filament on DNA at oriC.</text>
</comment>
<evidence type="ECO:0000256" key="4">
    <source>
        <dbReference type="ARBA" id="ARBA00022741"/>
    </source>
</evidence>
<dbReference type="PANTHER" id="PTHR30050:SF2">
    <property type="entry name" value="CHROMOSOMAL REPLICATION INITIATOR PROTEIN DNAA"/>
    <property type="match status" value="1"/>
</dbReference>
<dbReference type="InterPro" id="IPR013159">
    <property type="entry name" value="DnaA_C"/>
</dbReference>
<dbReference type="InterPro" id="IPR038454">
    <property type="entry name" value="DnaA_N_sf"/>
</dbReference>
<keyword evidence="3 8" id="KW-0235">DNA replication</keyword>
<evidence type="ECO:0000256" key="7">
    <source>
        <dbReference type="ARBA" id="ARBA00023125"/>
    </source>
</evidence>
<evidence type="ECO:0000256" key="8">
    <source>
        <dbReference type="HAMAP-Rule" id="MF_00377"/>
    </source>
</evidence>
<comment type="function">
    <text evidence="8 10">Plays an essential role in the initiation and regulation of chromosomal replication. ATP-DnaA binds to the origin of replication (oriC) to initiate formation of the DNA replication initiation complex once per cell cycle. Binds the DnaA box (a 9 base pair repeat at the origin) and separates the double-stranded (ds)DNA. Forms a right-handed helical filament on oriC DNA; dsDNA binds to the exterior of the filament while single-stranded (ss)DNA is stabiized in the filament's interior. The ATP-DnaA-oriC complex binds and stabilizes one strand of the AT-rich DNA unwinding element (DUE), permitting loading of DNA polymerase. After initiation quickly degrades to an ADP-DnaA complex that is not apt for DNA replication. Binds acidic phospholipids.</text>
</comment>
<dbReference type="InterPro" id="IPR024633">
    <property type="entry name" value="DnaA_N_dom"/>
</dbReference>
<evidence type="ECO:0000256" key="3">
    <source>
        <dbReference type="ARBA" id="ARBA00022705"/>
    </source>
</evidence>
<evidence type="ECO:0000259" key="13">
    <source>
        <dbReference type="SMART" id="SM00382"/>
    </source>
</evidence>
<comment type="caution">
    <text evidence="8">Lacks conserved residue(s) required for the propagation of feature annotation.</text>
</comment>
<evidence type="ECO:0000313" key="16">
    <source>
        <dbReference type="Proteomes" id="UP000319383"/>
    </source>
</evidence>
<sequence length="476" mass="53540">MQPDTIAFAPMFTSAEEQILRALATAVGDHAYQQWFSDKTSLTVQDDEITIGVASPFLADWFQKKYRSTVRQAAQSVLGPSVRVRFEVDPDVAGAQIQNSGSGEDVDGEQPATPKPKRESKTKAPTERRRGRRFSDLSDFVKGPCNELALTAAHQICDSADANFNPLLFHGPVGTGKTHLLEGIYRRLRRENRELQVVYLTSEAFANYFTEALRNHTLPSFRQRFRSVDILLVDDVDFFEGKRVIQEEFLHTFKQLVSHGRQVVLTGNKHPRLSTKLSDELKTRFLSGMVCRMEAPDAATRKEIVFQKARRLSGQFSDEALNFVADRFRNNVRELEGALNCLQTYYCMTGKRVRLGAAQQVLADLERDCIRVIRMADVEEAVCNLFGIEAACLKSSKRGRTVSQPRMLAMYLARKHTHAAYSEIGGYFGGRNHSTVISAEKRVDALVTGSATIQVAAQNWRVQDILDTLEQQLRVS</sequence>
<dbReference type="NCBIfam" id="TIGR00362">
    <property type="entry name" value="DnaA"/>
    <property type="match status" value="1"/>
</dbReference>
<dbReference type="EMBL" id="CP036276">
    <property type="protein sequence ID" value="QDU44910.1"/>
    <property type="molecule type" value="Genomic_DNA"/>
</dbReference>
<feature type="binding site" evidence="8">
    <location>
        <position position="174"/>
    </location>
    <ligand>
        <name>ATP</name>
        <dbReference type="ChEBI" id="CHEBI:30616"/>
    </ligand>
</feature>
<dbReference type="CDD" id="cd06571">
    <property type="entry name" value="Bac_DnaA_C"/>
    <property type="match status" value="1"/>
</dbReference>
<evidence type="ECO:0000256" key="10">
    <source>
        <dbReference type="RuleBase" id="RU000577"/>
    </source>
</evidence>
<comment type="similarity">
    <text evidence="1 8 11">Belongs to the DnaA family.</text>
</comment>
<dbReference type="PRINTS" id="PR00051">
    <property type="entry name" value="DNAA"/>
</dbReference>
<dbReference type="PROSITE" id="PS01008">
    <property type="entry name" value="DNAA"/>
    <property type="match status" value="1"/>
</dbReference>
<dbReference type="SUPFAM" id="SSF52540">
    <property type="entry name" value="P-loop containing nucleoside triphosphate hydrolases"/>
    <property type="match status" value="1"/>
</dbReference>
<dbReference type="GO" id="GO:0003688">
    <property type="term" value="F:DNA replication origin binding"/>
    <property type="evidence" value="ECO:0007669"/>
    <property type="project" value="UniProtKB-UniRule"/>
</dbReference>
<proteinExistence type="inferred from homology"/>
<dbReference type="Gene3D" id="3.40.50.300">
    <property type="entry name" value="P-loop containing nucleotide triphosphate hydrolases"/>
    <property type="match status" value="1"/>
</dbReference>
<dbReference type="SMART" id="SM00760">
    <property type="entry name" value="Bac_DnaA_C"/>
    <property type="match status" value="1"/>
</dbReference>
<feature type="binding site" evidence="8">
    <location>
        <position position="176"/>
    </location>
    <ligand>
        <name>ATP</name>
        <dbReference type="ChEBI" id="CHEBI:30616"/>
    </ligand>
</feature>
<evidence type="ECO:0000256" key="2">
    <source>
        <dbReference type="ARBA" id="ARBA00022490"/>
    </source>
</evidence>
<dbReference type="Pfam" id="PF08299">
    <property type="entry name" value="Bac_DnaA_C"/>
    <property type="match status" value="1"/>
</dbReference>
<name>A0A517ZR00_9PLAN</name>
<accession>A0A517ZR00</accession>
<keyword evidence="7 8" id="KW-0238">DNA-binding</keyword>
<feature type="domain" description="Chromosomal replication initiator DnaA C-terminal" evidence="14">
    <location>
        <begin position="374"/>
        <end position="443"/>
    </location>
</feature>
<dbReference type="KEGG" id="sdyn:Mal52_33960"/>
<dbReference type="Gene3D" id="3.30.300.180">
    <property type="match status" value="1"/>
</dbReference>
<feature type="region of interest" description="Disordered" evidence="12">
    <location>
        <begin position="94"/>
        <end position="133"/>
    </location>
</feature>
<feature type="domain" description="AAA+ ATPase" evidence="13">
    <location>
        <begin position="163"/>
        <end position="297"/>
    </location>
</feature>
<evidence type="ECO:0000256" key="5">
    <source>
        <dbReference type="ARBA" id="ARBA00022840"/>
    </source>
</evidence>
<evidence type="ECO:0000256" key="11">
    <source>
        <dbReference type="RuleBase" id="RU004227"/>
    </source>
</evidence>
<dbReference type="InterPro" id="IPR020591">
    <property type="entry name" value="Chromosome_initiator_DnaA-like"/>
</dbReference>
<gene>
    <name evidence="15" type="primary">dnaA_2</name>
    <name evidence="8" type="synonym">dnaA</name>
    <name evidence="15" type="ORF">Mal52_33960</name>
</gene>
<keyword evidence="16" id="KW-1185">Reference proteome</keyword>
<evidence type="ECO:0000256" key="1">
    <source>
        <dbReference type="ARBA" id="ARBA00006583"/>
    </source>
</evidence>
<dbReference type="GO" id="GO:0005524">
    <property type="term" value="F:ATP binding"/>
    <property type="evidence" value="ECO:0007669"/>
    <property type="project" value="UniProtKB-UniRule"/>
</dbReference>
<dbReference type="HAMAP" id="MF_00377">
    <property type="entry name" value="DnaA_bact"/>
    <property type="match status" value="1"/>
</dbReference>
<dbReference type="Gene3D" id="1.10.1750.10">
    <property type="match status" value="1"/>
</dbReference>
<dbReference type="CDD" id="cd00009">
    <property type="entry name" value="AAA"/>
    <property type="match status" value="1"/>
</dbReference>
<dbReference type="PANTHER" id="PTHR30050">
    <property type="entry name" value="CHROMOSOMAL REPLICATION INITIATOR PROTEIN DNAA"/>
    <property type="match status" value="1"/>
</dbReference>
<dbReference type="Gene3D" id="1.10.8.60">
    <property type="match status" value="1"/>
</dbReference>
<comment type="domain">
    <text evidence="8">Domain I is involved in oligomerization and binding regulators, domain II is flexibile and of varying length in different bacteria, domain III forms the AAA+ region, while domain IV binds dsDNA.</text>
</comment>
<feature type="region of interest" description="Domain IV, binds dsDNA" evidence="8">
    <location>
        <begin position="347"/>
        <end position="476"/>
    </location>
</feature>
<evidence type="ECO:0000256" key="6">
    <source>
        <dbReference type="ARBA" id="ARBA00023121"/>
    </source>
</evidence>
<feature type="compositionally biased region" description="Basic and acidic residues" evidence="12">
    <location>
        <begin position="116"/>
        <end position="133"/>
    </location>
</feature>